<dbReference type="InterPro" id="IPR027443">
    <property type="entry name" value="IPNS-like_sf"/>
</dbReference>
<keyword evidence="3" id="KW-1185">Reference proteome</keyword>
<reference evidence="2 3" key="1">
    <citation type="submission" date="2020-05" db="EMBL/GenBank/DDBJ databases">
        <title>Identification and distribution of gene clusters putatively required for synthesis of sphingolipid metabolism inhibitors in phylogenetically diverse species of the filamentous fungus Fusarium.</title>
        <authorList>
            <person name="Kim H.-S."/>
            <person name="Busman M."/>
            <person name="Brown D.W."/>
            <person name="Divon H."/>
            <person name="Uhlig S."/>
            <person name="Proctor R.H."/>
        </authorList>
    </citation>
    <scope>NUCLEOTIDE SEQUENCE [LARGE SCALE GENOMIC DNA]</scope>
    <source>
        <strain evidence="2 3">NRRL 13617</strain>
    </source>
</reference>
<dbReference type="Proteomes" id="UP000582016">
    <property type="component" value="Unassembled WGS sequence"/>
</dbReference>
<feature type="region of interest" description="Disordered" evidence="1">
    <location>
        <begin position="146"/>
        <end position="173"/>
    </location>
</feature>
<evidence type="ECO:0000313" key="3">
    <source>
        <dbReference type="Proteomes" id="UP000582016"/>
    </source>
</evidence>
<comment type="caution">
    <text evidence="2">The sequence shown here is derived from an EMBL/GenBank/DDBJ whole genome shotgun (WGS) entry which is preliminary data.</text>
</comment>
<dbReference type="EMBL" id="JAAOAQ010000111">
    <property type="protein sequence ID" value="KAF5566450.1"/>
    <property type="molecule type" value="Genomic_DNA"/>
</dbReference>
<gene>
    <name evidence="2" type="ORF">FPHYL_3773</name>
</gene>
<sequence>MSNNQDAKSLQLEVIDFELIKKRDPEEIRRVVEISSTTGIFFLDLRGPSSKETLANLKTIYKAEDDFFNRPLGEKFIYHEGGTNRGYNHRGSVDVFQISREAELTGELRLSDELEAVRSEIEQVTSFSDAALRDLYQALSLGLDPPAPIAQGEDPQKPGRSELTLARGSAPPKDVIVPEHRDEGLLSILYYEAPHLEIQNATKNGWVLVQPYEGLHPVYVAETLHRSSGGRLNAALHRVVQAEYNAAVASYLLHPARA</sequence>
<dbReference type="SUPFAM" id="SSF51197">
    <property type="entry name" value="Clavaminate synthase-like"/>
    <property type="match status" value="1"/>
</dbReference>
<dbReference type="AlphaFoldDB" id="A0A8H5K6E6"/>
<name>A0A8H5K6E6_9HYPO</name>
<organism evidence="2 3">
    <name type="scientific">Fusarium phyllophilum</name>
    <dbReference type="NCBI Taxonomy" id="47803"/>
    <lineage>
        <taxon>Eukaryota</taxon>
        <taxon>Fungi</taxon>
        <taxon>Dikarya</taxon>
        <taxon>Ascomycota</taxon>
        <taxon>Pezizomycotina</taxon>
        <taxon>Sordariomycetes</taxon>
        <taxon>Hypocreomycetidae</taxon>
        <taxon>Hypocreales</taxon>
        <taxon>Nectriaceae</taxon>
        <taxon>Fusarium</taxon>
        <taxon>Fusarium fujikuroi species complex</taxon>
    </lineage>
</organism>
<dbReference type="Gene3D" id="2.60.120.330">
    <property type="entry name" value="B-lactam Antibiotic, Isopenicillin N Synthase, Chain"/>
    <property type="match status" value="1"/>
</dbReference>
<evidence type="ECO:0000256" key="1">
    <source>
        <dbReference type="SAM" id="MobiDB-lite"/>
    </source>
</evidence>
<accession>A0A8H5K6E6</accession>
<protein>
    <submittedName>
        <fullName evidence="2">2og-fe oxygenase family</fullName>
    </submittedName>
</protein>
<evidence type="ECO:0000313" key="2">
    <source>
        <dbReference type="EMBL" id="KAF5566450.1"/>
    </source>
</evidence>
<proteinExistence type="predicted"/>
<dbReference type="OrthoDB" id="288590at2759"/>